<dbReference type="EMBL" id="BAAAZC010000048">
    <property type="protein sequence ID" value="GAA3992250.1"/>
    <property type="molecule type" value="Genomic_DNA"/>
</dbReference>
<feature type="domain" description="Glycosyltransferase 2-like" evidence="4">
    <location>
        <begin position="12"/>
        <end position="115"/>
    </location>
</feature>
<dbReference type="PANTHER" id="PTHR43179">
    <property type="entry name" value="RHAMNOSYLTRANSFERASE WBBL"/>
    <property type="match status" value="1"/>
</dbReference>
<keyword evidence="3" id="KW-0808">Transferase</keyword>
<keyword evidence="6" id="KW-1185">Reference proteome</keyword>
<evidence type="ECO:0000313" key="5">
    <source>
        <dbReference type="EMBL" id="GAA3992250.1"/>
    </source>
</evidence>
<name>A0ABP7R4U5_9SPHI</name>
<dbReference type="InterPro" id="IPR001173">
    <property type="entry name" value="Glyco_trans_2-like"/>
</dbReference>
<dbReference type="Pfam" id="PF00535">
    <property type="entry name" value="Glycos_transf_2"/>
    <property type="match status" value="1"/>
</dbReference>
<dbReference type="SUPFAM" id="SSF53448">
    <property type="entry name" value="Nucleotide-diphospho-sugar transferases"/>
    <property type="match status" value="1"/>
</dbReference>
<protein>
    <submittedName>
        <fullName evidence="5">Glycosyltransferase</fullName>
    </submittedName>
</protein>
<organism evidence="5 6">
    <name type="scientific">Mucilaginibacter dorajii</name>
    <dbReference type="NCBI Taxonomy" id="692994"/>
    <lineage>
        <taxon>Bacteria</taxon>
        <taxon>Pseudomonadati</taxon>
        <taxon>Bacteroidota</taxon>
        <taxon>Sphingobacteriia</taxon>
        <taxon>Sphingobacteriales</taxon>
        <taxon>Sphingobacteriaceae</taxon>
        <taxon>Mucilaginibacter</taxon>
    </lineage>
</organism>
<gene>
    <name evidence="5" type="ORF">GCM10022210_52390</name>
</gene>
<comment type="caution">
    <text evidence="5">The sequence shown here is derived from an EMBL/GenBank/DDBJ whole genome shotgun (WGS) entry which is preliminary data.</text>
</comment>
<sequence>MANIKYKVCVLTVTYANRGQFLNQVLKRVLGLAQVARVVVVNNASVYNVSSQVAQLTDDRIIVLNNEENVGSAGGYKQAIDYAYKNIDADFIWLLDDDNVPGESALQGLLHMWDEITGEDNKKALFCLRPDRAVHLRIAKGEDPYRYYLVKDNFMGFSISRIFLNQYYKLRDKRRDQRELKKYVQMPYVPYGGLLFHKSMVDVIGLPNEDFFVYVDDSEYTYRITQNGGAIWLVPSCRISDVDQSQGIGYKSKPFHSHLLDEWSFRTYYSVRNRMYFYTRVAVSNKLMFKINKGLYLGYLFIVSLSTSKTQQYKMLVSAVNDGINGKLGKANAEKFQ</sequence>
<dbReference type="PANTHER" id="PTHR43179:SF12">
    <property type="entry name" value="GALACTOFURANOSYLTRANSFERASE GLFT2"/>
    <property type="match status" value="1"/>
</dbReference>
<accession>A0ABP7R4U5</accession>
<comment type="similarity">
    <text evidence="1">Belongs to the glycosyltransferase 2 family.</text>
</comment>
<dbReference type="InterPro" id="IPR029044">
    <property type="entry name" value="Nucleotide-diphossugar_trans"/>
</dbReference>
<reference evidence="6" key="1">
    <citation type="journal article" date="2019" name="Int. J. Syst. Evol. Microbiol.">
        <title>The Global Catalogue of Microorganisms (GCM) 10K type strain sequencing project: providing services to taxonomists for standard genome sequencing and annotation.</title>
        <authorList>
            <consortium name="The Broad Institute Genomics Platform"/>
            <consortium name="The Broad Institute Genome Sequencing Center for Infectious Disease"/>
            <person name="Wu L."/>
            <person name="Ma J."/>
        </authorList>
    </citation>
    <scope>NUCLEOTIDE SEQUENCE [LARGE SCALE GENOMIC DNA]</scope>
    <source>
        <strain evidence="6">JCM 16601</strain>
    </source>
</reference>
<keyword evidence="2" id="KW-0328">Glycosyltransferase</keyword>
<dbReference type="Proteomes" id="UP001500742">
    <property type="component" value="Unassembled WGS sequence"/>
</dbReference>
<dbReference type="Gene3D" id="3.90.550.10">
    <property type="entry name" value="Spore Coat Polysaccharide Biosynthesis Protein SpsA, Chain A"/>
    <property type="match status" value="1"/>
</dbReference>
<evidence type="ECO:0000256" key="3">
    <source>
        <dbReference type="ARBA" id="ARBA00022679"/>
    </source>
</evidence>
<dbReference type="RefSeq" id="WP_259097521.1">
    <property type="nucleotide sequence ID" value="NZ_BAAAZC010000048.1"/>
</dbReference>
<evidence type="ECO:0000313" key="6">
    <source>
        <dbReference type="Proteomes" id="UP001500742"/>
    </source>
</evidence>
<evidence type="ECO:0000256" key="2">
    <source>
        <dbReference type="ARBA" id="ARBA00022676"/>
    </source>
</evidence>
<proteinExistence type="inferred from homology"/>
<evidence type="ECO:0000259" key="4">
    <source>
        <dbReference type="Pfam" id="PF00535"/>
    </source>
</evidence>
<evidence type="ECO:0000256" key="1">
    <source>
        <dbReference type="ARBA" id="ARBA00006739"/>
    </source>
</evidence>